<dbReference type="InterPro" id="IPR004789">
    <property type="entry name" value="Acetalactate_synth_ssu"/>
</dbReference>
<dbReference type="Proteomes" id="UP000078576">
    <property type="component" value="Unassembled WGS sequence"/>
</dbReference>
<dbReference type="FunFam" id="3.30.70.260:FF:000001">
    <property type="entry name" value="Acetolactate synthase, small subunit"/>
    <property type="match status" value="1"/>
</dbReference>
<dbReference type="Gene3D" id="3.30.70.1150">
    <property type="entry name" value="ACT-like. Chain A, domain 2"/>
    <property type="match status" value="1"/>
</dbReference>
<dbReference type="NCBIfam" id="TIGR00119">
    <property type="entry name" value="acolac_sm"/>
    <property type="match status" value="1"/>
</dbReference>
<dbReference type="InterPro" id="IPR054480">
    <property type="entry name" value="AHAS_small-like_ACT"/>
</dbReference>
<dbReference type="InterPro" id="IPR027271">
    <property type="entry name" value="Acetolactate_synth/TF_NikR_C"/>
</dbReference>
<dbReference type="InterPro" id="IPR053050">
    <property type="entry name" value="ALS_regulatory_subunit"/>
</dbReference>
<evidence type="ECO:0000313" key="9">
    <source>
        <dbReference type="Proteomes" id="UP000078576"/>
    </source>
</evidence>
<feature type="region of interest" description="Disordered" evidence="6">
    <location>
        <begin position="195"/>
        <end position="221"/>
    </location>
</feature>
<evidence type="ECO:0000256" key="5">
    <source>
        <dbReference type="ARBA" id="ARBA00023304"/>
    </source>
</evidence>
<dbReference type="AlphaFoldDB" id="A0A194UUN3"/>
<dbReference type="OrthoDB" id="2013116at2759"/>
<feature type="domain" description="ACT" evidence="7">
    <location>
        <begin position="86"/>
        <end position="163"/>
    </location>
</feature>
<keyword evidence="5" id="KW-0100">Branched-chain amino acid biosynthesis</keyword>
<accession>A0A194UUN3</accession>
<comment type="similarity">
    <text evidence="3">Belongs to the acetolactate synthase small subunit family.</text>
</comment>
<dbReference type="PANTHER" id="PTHR31242:SF2">
    <property type="entry name" value="ACETOLACTATE SYNTHASE SMALL SUBUNIT, MITOCHONDRIAL"/>
    <property type="match status" value="1"/>
</dbReference>
<comment type="pathway">
    <text evidence="1">Amino-acid biosynthesis; L-isoleucine biosynthesis; L-isoleucine from 2-oxobutanoate: step 1/4.</text>
</comment>
<dbReference type="InterPro" id="IPR002912">
    <property type="entry name" value="ACT_dom"/>
</dbReference>
<dbReference type="PROSITE" id="PS51671">
    <property type="entry name" value="ACT"/>
    <property type="match status" value="1"/>
</dbReference>
<evidence type="ECO:0000313" key="8">
    <source>
        <dbReference type="EMBL" id="KUI55319.1"/>
    </source>
</evidence>
<dbReference type="Gene3D" id="3.30.70.260">
    <property type="match status" value="1"/>
</dbReference>
<dbReference type="EMBL" id="KN714679">
    <property type="protein sequence ID" value="KUI55319.1"/>
    <property type="molecule type" value="Genomic_DNA"/>
</dbReference>
<dbReference type="GO" id="GO:0005948">
    <property type="term" value="C:acetolactate synthase complex"/>
    <property type="evidence" value="ECO:0007669"/>
    <property type="project" value="EnsemblFungi"/>
</dbReference>
<dbReference type="SUPFAM" id="SSF55021">
    <property type="entry name" value="ACT-like"/>
    <property type="match status" value="2"/>
</dbReference>
<dbReference type="UniPathway" id="UPA00047">
    <property type="reaction ID" value="UER00055"/>
</dbReference>
<evidence type="ECO:0000256" key="1">
    <source>
        <dbReference type="ARBA" id="ARBA00004974"/>
    </source>
</evidence>
<dbReference type="PANTHER" id="PTHR31242">
    <property type="entry name" value="ACETOLACTATE SYNTHASE SMALL SUBUNIT, MITOCHONDRIAL"/>
    <property type="match status" value="1"/>
</dbReference>
<keyword evidence="9" id="KW-1185">Reference proteome</keyword>
<dbReference type="GO" id="GO:0042645">
    <property type="term" value="C:mitochondrial nucleoid"/>
    <property type="evidence" value="ECO:0007669"/>
    <property type="project" value="EnsemblFungi"/>
</dbReference>
<name>A0A194UUN3_CYTMA</name>
<evidence type="ECO:0000259" key="7">
    <source>
        <dbReference type="PROSITE" id="PS51671"/>
    </source>
</evidence>
<dbReference type="Pfam" id="PF10369">
    <property type="entry name" value="ALS_ss_C"/>
    <property type="match status" value="1"/>
</dbReference>
<sequence length="323" mass="35019">MASRSFLLSQWRTAATKLQPAVAMPAIAARYSSSSSTSAIAYKALRRRQGPLPTSDAPPAWSAQAAVSNILYETPSPSMAPPKRHILNCLVQNEPGVLSRVSGILAARGFNIDSLVVCSTEVADLSRMTIVLTGQDGVVEQARRQLEDLVPVWAVLDYTSSALVQRELLLAKINILGPEYFQDLWLHHREITADAEGTGPQEGGVTSEHTPTLSETSEDFHPSRLAPSEALRLKHEHLKSITYFAHQFGGKVLDISNNSCIVEISAKPSRIDSFLKLISPFGILESARTGLMAMPRSPLYGPKDEVALKEADDVVDASQLPPG</sequence>
<proteinExistence type="inferred from homology"/>
<dbReference type="GO" id="GO:0009097">
    <property type="term" value="P:isoleucine biosynthetic process"/>
    <property type="evidence" value="ECO:0007669"/>
    <property type="project" value="UniProtKB-UniPathway"/>
</dbReference>
<dbReference type="GO" id="GO:0003984">
    <property type="term" value="F:acetolactate synthase activity"/>
    <property type="evidence" value="ECO:0007669"/>
    <property type="project" value="EnsemblFungi"/>
</dbReference>
<evidence type="ECO:0000256" key="3">
    <source>
        <dbReference type="ARBA" id="ARBA00006341"/>
    </source>
</evidence>
<comment type="pathway">
    <text evidence="2">Amino-acid biosynthesis; L-valine biosynthesis; L-valine from pyruvate: step 1/4.</text>
</comment>
<reference evidence="9" key="1">
    <citation type="submission" date="2014-12" db="EMBL/GenBank/DDBJ databases">
        <title>Genome Sequence of Valsa Canker Pathogens Uncovers a Specific Adaption of Colonization on Woody Bark.</title>
        <authorList>
            <person name="Yin Z."/>
            <person name="Liu H."/>
            <person name="Gao X."/>
            <person name="Li Z."/>
            <person name="Song N."/>
            <person name="Ke X."/>
            <person name="Dai Q."/>
            <person name="Wu Y."/>
            <person name="Sun Y."/>
            <person name="Xu J.-R."/>
            <person name="Kang Z.K."/>
            <person name="Wang L."/>
            <person name="Huang L."/>
        </authorList>
    </citation>
    <scope>NUCLEOTIDE SEQUENCE [LARGE SCALE GENOMIC DNA]</scope>
    <source>
        <strain evidence="9">SXYL134</strain>
    </source>
</reference>
<evidence type="ECO:0000256" key="2">
    <source>
        <dbReference type="ARBA" id="ARBA00005025"/>
    </source>
</evidence>
<dbReference type="UniPathway" id="UPA00049">
    <property type="reaction ID" value="UER00059"/>
</dbReference>
<evidence type="ECO:0000256" key="6">
    <source>
        <dbReference type="SAM" id="MobiDB-lite"/>
    </source>
</evidence>
<dbReference type="STRING" id="694573.A0A194UUN3"/>
<dbReference type="Pfam" id="PF22629">
    <property type="entry name" value="ACT_AHAS_ss"/>
    <property type="match status" value="1"/>
</dbReference>
<keyword evidence="4" id="KW-0028">Amino-acid biosynthesis</keyword>
<gene>
    <name evidence="8" type="ORF">VP1G_02654</name>
</gene>
<dbReference type="GO" id="GO:1990610">
    <property type="term" value="F:acetolactate synthase regulator activity"/>
    <property type="evidence" value="ECO:0007669"/>
    <property type="project" value="InterPro"/>
</dbReference>
<organism evidence="8 9">
    <name type="scientific">Cytospora mali</name>
    <name type="common">Apple Valsa canker fungus</name>
    <name type="synonym">Valsa mali</name>
    <dbReference type="NCBI Taxonomy" id="578113"/>
    <lineage>
        <taxon>Eukaryota</taxon>
        <taxon>Fungi</taxon>
        <taxon>Dikarya</taxon>
        <taxon>Ascomycota</taxon>
        <taxon>Pezizomycotina</taxon>
        <taxon>Sordariomycetes</taxon>
        <taxon>Sordariomycetidae</taxon>
        <taxon>Diaporthales</taxon>
        <taxon>Cytosporaceae</taxon>
        <taxon>Cytospora</taxon>
    </lineage>
</organism>
<dbReference type="InterPro" id="IPR039557">
    <property type="entry name" value="AHAS_ACT"/>
</dbReference>
<protein>
    <submittedName>
        <fullName evidence="8">Acetolactate synthase small subunit, mitochondrial</fullName>
    </submittedName>
</protein>
<dbReference type="GO" id="GO:0009099">
    <property type="term" value="P:L-valine biosynthetic process"/>
    <property type="evidence" value="ECO:0007669"/>
    <property type="project" value="UniProtKB-UniPathway"/>
</dbReference>
<evidence type="ECO:0000256" key="4">
    <source>
        <dbReference type="ARBA" id="ARBA00022605"/>
    </source>
</evidence>
<dbReference type="InterPro" id="IPR045865">
    <property type="entry name" value="ACT-like_dom_sf"/>
</dbReference>
<dbReference type="CDD" id="cd04878">
    <property type="entry name" value="ACT_AHAS"/>
    <property type="match status" value="1"/>
</dbReference>
<dbReference type="InterPro" id="IPR019455">
    <property type="entry name" value="Acetolactate_synth_ssu_C"/>
</dbReference>